<proteinExistence type="predicted"/>
<evidence type="ECO:0000256" key="1">
    <source>
        <dbReference type="SAM" id="Phobius"/>
    </source>
</evidence>
<keyword evidence="1" id="KW-1133">Transmembrane helix</keyword>
<accession>A0A7H9DU52</accession>
<keyword evidence="3" id="KW-1185">Reference proteome</keyword>
<dbReference type="RefSeq" id="WP_180904740.1">
    <property type="nucleotide sequence ID" value="NZ_CP040908.1"/>
</dbReference>
<name>A0A7H9DU52_9FLAO</name>
<reference evidence="2 3" key="1">
    <citation type="submission" date="2019-06" db="EMBL/GenBank/DDBJ databases">
        <title>Emergence of pandrug resistant Empedobacter falsenii in China.</title>
        <authorList>
            <person name="Dong N."/>
            <person name="Chen S."/>
            <person name="Zhang R."/>
        </authorList>
    </citation>
    <scope>NUCLEOTIDE SEQUENCE [LARGE SCALE GENOMIC DNA]</scope>
    <source>
        <strain evidence="2 3">1681-1</strain>
    </source>
</reference>
<dbReference type="EMBL" id="CP040908">
    <property type="protein sequence ID" value="QLL58610.1"/>
    <property type="molecule type" value="Genomic_DNA"/>
</dbReference>
<dbReference type="Proteomes" id="UP000510643">
    <property type="component" value="Chromosome"/>
</dbReference>
<keyword evidence="1" id="KW-0812">Transmembrane</keyword>
<dbReference type="KEGG" id="efal:FH779_11130"/>
<dbReference type="AlphaFoldDB" id="A0A7H9DU52"/>
<feature type="transmembrane region" description="Helical" evidence="1">
    <location>
        <begin position="44"/>
        <end position="62"/>
    </location>
</feature>
<evidence type="ECO:0000313" key="2">
    <source>
        <dbReference type="EMBL" id="QLL58610.1"/>
    </source>
</evidence>
<feature type="transmembrane region" description="Helical" evidence="1">
    <location>
        <begin position="12"/>
        <end position="32"/>
    </location>
</feature>
<gene>
    <name evidence="2" type="ORF">FH779_11130</name>
</gene>
<dbReference type="GeneID" id="78402018"/>
<protein>
    <submittedName>
        <fullName evidence="2">Uncharacterized protein</fullName>
    </submittedName>
</protein>
<organism evidence="2 3">
    <name type="scientific">Empedobacter falsenii</name>
    <dbReference type="NCBI Taxonomy" id="343874"/>
    <lineage>
        <taxon>Bacteria</taxon>
        <taxon>Pseudomonadati</taxon>
        <taxon>Bacteroidota</taxon>
        <taxon>Flavobacteriia</taxon>
        <taxon>Flavobacteriales</taxon>
        <taxon>Weeksellaceae</taxon>
        <taxon>Empedobacter</taxon>
    </lineage>
</organism>
<keyword evidence="1" id="KW-0472">Membrane</keyword>
<evidence type="ECO:0000313" key="3">
    <source>
        <dbReference type="Proteomes" id="UP000510643"/>
    </source>
</evidence>
<sequence length="162" mass="19621">MKTKFTLKAYMPLLFSLIFLIFFIIFTYSVFTSPFYDDKLFPKIFLPVFFSFATISFFYGEFRTKCITVEFINNDIIVERFFGVKTEIYKSSDIKGFKVSHLSSNSKTYEYLYLYKNEDKIIKISQFYHKNYFEVKSEINEKIKYLGYEKLSYLDEFKEIFK</sequence>